<dbReference type="PANTHER" id="PTHR35011:SF2">
    <property type="entry name" value="2,3-DIKETO-L-GULONATE TRAP TRANSPORTER SMALL PERMEASE PROTEIN YIAM"/>
    <property type="match status" value="1"/>
</dbReference>
<evidence type="ECO:0000256" key="3">
    <source>
        <dbReference type="ARBA" id="ARBA00022475"/>
    </source>
</evidence>
<reference evidence="11 12" key="1">
    <citation type="submission" date="2018-12" db="EMBL/GenBank/DDBJ databases">
        <authorList>
            <consortium name="Pathogen Informatics"/>
        </authorList>
    </citation>
    <scope>NUCLEOTIDE SEQUENCE [LARGE SCALE GENOMIC DNA]</scope>
    <source>
        <strain evidence="11 12">NCTC3438</strain>
    </source>
</reference>
<dbReference type="Pfam" id="PF04290">
    <property type="entry name" value="DctQ"/>
    <property type="match status" value="1"/>
</dbReference>
<feature type="transmembrane region" description="Helical" evidence="9">
    <location>
        <begin position="12"/>
        <end position="35"/>
    </location>
</feature>
<dbReference type="GO" id="GO:0015740">
    <property type="term" value="P:C4-dicarboxylate transport"/>
    <property type="evidence" value="ECO:0007669"/>
    <property type="project" value="TreeGrafter"/>
</dbReference>
<dbReference type="InterPro" id="IPR007387">
    <property type="entry name" value="TRAP_DctQ"/>
</dbReference>
<feature type="transmembrane region" description="Helical" evidence="9">
    <location>
        <begin position="80"/>
        <end position="103"/>
    </location>
</feature>
<dbReference type="AlphaFoldDB" id="A0A447SQ02"/>
<comment type="subcellular location">
    <subcellularLocation>
        <location evidence="1 9">Cell inner membrane</location>
        <topology evidence="1 9">Multi-pass membrane protein</topology>
    </subcellularLocation>
</comment>
<evidence type="ECO:0000256" key="4">
    <source>
        <dbReference type="ARBA" id="ARBA00022519"/>
    </source>
</evidence>
<dbReference type="GO" id="GO:0005886">
    <property type="term" value="C:plasma membrane"/>
    <property type="evidence" value="ECO:0007669"/>
    <property type="project" value="UniProtKB-SubCell"/>
</dbReference>
<dbReference type="PANTHER" id="PTHR35011">
    <property type="entry name" value="2,3-DIKETO-L-GULONATE TRAP TRANSPORTER SMALL PERMEASE PROTEIN YIAM"/>
    <property type="match status" value="1"/>
</dbReference>
<dbReference type="EMBL" id="LR134167">
    <property type="protein sequence ID" value="VEB22901.1"/>
    <property type="molecule type" value="Genomic_DNA"/>
</dbReference>
<evidence type="ECO:0000256" key="6">
    <source>
        <dbReference type="ARBA" id="ARBA00022989"/>
    </source>
</evidence>
<dbReference type="InterPro" id="IPR055348">
    <property type="entry name" value="DctQ"/>
</dbReference>
<keyword evidence="3" id="KW-1003">Cell membrane</keyword>
<sequence>MFVRYIERICIGLLIVLFLLLLLEIILRSMFSLSIKWSYEVARVIMIWDVFLGALLLNIKNDHISILLFDNKKFAFVKLIVERIVYLFISVFSIYFLLIIIPFNQVSPTTGLPQWINYLIIPLVFIISLLIRYKEGE</sequence>
<comment type="similarity">
    <text evidence="8 9">Belongs to the TRAP transporter small permease family.</text>
</comment>
<feature type="transmembrane region" description="Helical" evidence="9">
    <location>
        <begin position="41"/>
        <end position="59"/>
    </location>
</feature>
<evidence type="ECO:0000256" key="9">
    <source>
        <dbReference type="RuleBase" id="RU369079"/>
    </source>
</evidence>
<evidence type="ECO:0000256" key="2">
    <source>
        <dbReference type="ARBA" id="ARBA00022448"/>
    </source>
</evidence>
<dbReference type="KEGG" id="avt:NCTC3438_00709"/>
<evidence type="ECO:0000256" key="5">
    <source>
        <dbReference type="ARBA" id="ARBA00022692"/>
    </source>
</evidence>
<accession>A0A447SQ02</accession>
<evidence type="ECO:0000256" key="7">
    <source>
        <dbReference type="ARBA" id="ARBA00023136"/>
    </source>
</evidence>
<dbReference type="GO" id="GO:0022857">
    <property type="term" value="F:transmembrane transporter activity"/>
    <property type="evidence" value="ECO:0007669"/>
    <property type="project" value="UniProtKB-UniRule"/>
</dbReference>
<keyword evidence="7 9" id="KW-0472">Membrane</keyword>
<organism evidence="11 12">
    <name type="scientific">Avibacterium volantium</name>
    <name type="common">Pasteurella volantium</name>
    <dbReference type="NCBI Taxonomy" id="762"/>
    <lineage>
        <taxon>Bacteria</taxon>
        <taxon>Pseudomonadati</taxon>
        <taxon>Pseudomonadota</taxon>
        <taxon>Gammaproteobacteria</taxon>
        <taxon>Pasteurellales</taxon>
        <taxon>Pasteurellaceae</taxon>
        <taxon>Avibacterium</taxon>
    </lineage>
</organism>
<gene>
    <name evidence="11" type="ORF">NCTC3438_00709</name>
</gene>
<dbReference type="OrthoDB" id="2085311at2"/>
<comment type="subunit">
    <text evidence="9">The complex comprises the extracytoplasmic solute receptor protein and the two transmembrane proteins.</text>
</comment>
<feature type="domain" description="Tripartite ATP-independent periplasmic transporters DctQ component" evidence="10">
    <location>
        <begin position="17"/>
        <end position="130"/>
    </location>
</feature>
<name>A0A447SQ02_AVIVO</name>
<evidence type="ECO:0000259" key="10">
    <source>
        <dbReference type="Pfam" id="PF04290"/>
    </source>
</evidence>
<keyword evidence="6 9" id="KW-1133">Transmembrane helix</keyword>
<evidence type="ECO:0000313" key="11">
    <source>
        <dbReference type="EMBL" id="VEB22901.1"/>
    </source>
</evidence>
<keyword evidence="5 9" id="KW-0812">Transmembrane</keyword>
<evidence type="ECO:0000256" key="1">
    <source>
        <dbReference type="ARBA" id="ARBA00004429"/>
    </source>
</evidence>
<evidence type="ECO:0000256" key="8">
    <source>
        <dbReference type="ARBA" id="ARBA00038436"/>
    </source>
</evidence>
<dbReference type="Proteomes" id="UP000268198">
    <property type="component" value="Chromosome"/>
</dbReference>
<proteinExistence type="inferred from homology"/>
<feature type="transmembrane region" description="Helical" evidence="9">
    <location>
        <begin position="115"/>
        <end position="133"/>
    </location>
</feature>
<protein>
    <recommendedName>
        <fullName evidence="9">TRAP transporter small permease protein</fullName>
    </recommendedName>
</protein>
<keyword evidence="2 9" id="KW-0813">Transport</keyword>
<comment type="function">
    <text evidence="9">Part of the tripartite ATP-independent periplasmic (TRAP) transport system.</text>
</comment>
<evidence type="ECO:0000313" key="12">
    <source>
        <dbReference type="Proteomes" id="UP000268198"/>
    </source>
</evidence>
<keyword evidence="12" id="KW-1185">Reference proteome</keyword>
<keyword evidence="4 9" id="KW-0997">Cell inner membrane</keyword>